<comment type="caution">
    <text evidence="12">The sequence shown here is derived from an EMBL/GenBank/DDBJ whole genome shotgun (WGS) entry which is preliminary data.</text>
</comment>
<comment type="similarity">
    <text evidence="4">Belongs to the class-II pyridoxal-phosphate-dependent aminotransferase family.</text>
</comment>
<comment type="pathway">
    <text evidence="2">Lipid metabolism; sphingolipid metabolism.</text>
</comment>
<dbReference type="Gene3D" id="3.90.1150.10">
    <property type="entry name" value="Aspartate Aminotransferase, domain 1"/>
    <property type="match status" value="1"/>
</dbReference>
<evidence type="ECO:0000256" key="8">
    <source>
        <dbReference type="ARBA" id="ARBA00022919"/>
    </source>
</evidence>
<dbReference type="PANTHER" id="PTHR13693:SF2">
    <property type="entry name" value="SERINE PALMITOYLTRANSFERASE 1"/>
    <property type="match status" value="1"/>
</dbReference>
<dbReference type="InterPro" id="IPR015421">
    <property type="entry name" value="PyrdxlP-dep_Trfase_major"/>
</dbReference>
<evidence type="ECO:0000256" key="6">
    <source>
        <dbReference type="ARBA" id="ARBA00022679"/>
    </source>
</evidence>
<dbReference type="InterPro" id="IPR004839">
    <property type="entry name" value="Aminotransferase_I/II_large"/>
</dbReference>
<feature type="domain" description="Aminotransferase class I/classII large" evidence="11">
    <location>
        <begin position="146"/>
        <end position="520"/>
    </location>
</feature>
<dbReference type="EMBL" id="CAVMBE010000004">
    <property type="protein sequence ID" value="CAK3821350.1"/>
    <property type="molecule type" value="Genomic_DNA"/>
</dbReference>
<evidence type="ECO:0000256" key="10">
    <source>
        <dbReference type="ARBA" id="ARBA00023315"/>
    </source>
</evidence>
<keyword evidence="13" id="KW-1185">Reference proteome</keyword>
<dbReference type="Gene3D" id="3.40.640.10">
    <property type="entry name" value="Type I PLP-dependent aspartate aminotransferase-like (Major domain)"/>
    <property type="match status" value="1"/>
</dbReference>
<dbReference type="GO" id="GO:0016020">
    <property type="term" value="C:membrane"/>
    <property type="evidence" value="ECO:0007669"/>
    <property type="project" value="GOC"/>
</dbReference>
<protein>
    <recommendedName>
        <fullName evidence="5">serine C-palmitoyltransferase</fullName>
        <ecNumber evidence="5">2.3.1.50</ecNumber>
    </recommendedName>
</protein>
<keyword evidence="9" id="KW-0443">Lipid metabolism</keyword>
<dbReference type="InterPro" id="IPR015424">
    <property type="entry name" value="PyrdxlP-dep_Trfase"/>
</dbReference>
<dbReference type="GO" id="GO:0030170">
    <property type="term" value="F:pyridoxal phosphate binding"/>
    <property type="evidence" value="ECO:0007669"/>
    <property type="project" value="InterPro"/>
</dbReference>
<evidence type="ECO:0000256" key="3">
    <source>
        <dbReference type="ARBA" id="ARBA00004991"/>
    </source>
</evidence>
<evidence type="ECO:0000313" key="13">
    <source>
        <dbReference type="Proteomes" id="UP001296104"/>
    </source>
</evidence>
<accession>A0AAI8YSG8</accession>
<dbReference type="GO" id="GO:0005783">
    <property type="term" value="C:endoplasmic reticulum"/>
    <property type="evidence" value="ECO:0007669"/>
    <property type="project" value="TreeGrafter"/>
</dbReference>
<name>A0AAI8YSG8_9PEZI</name>
<evidence type="ECO:0000256" key="1">
    <source>
        <dbReference type="ARBA" id="ARBA00001933"/>
    </source>
</evidence>
<gene>
    <name evidence="12" type="ORF">LECACI_7A001183</name>
</gene>
<dbReference type="PANTHER" id="PTHR13693">
    <property type="entry name" value="CLASS II AMINOTRANSFERASE/8-AMINO-7-OXONONANOATE SYNTHASE"/>
    <property type="match status" value="1"/>
</dbReference>
<reference evidence="12" key="1">
    <citation type="submission" date="2023-11" db="EMBL/GenBank/DDBJ databases">
        <authorList>
            <person name="Alioto T."/>
            <person name="Alioto T."/>
            <person name="Gomez Garrido J."/>
        </authorList>
    </citation>
    <scope>NUCLEOTIDE SEQUENCE</scope>
</reference>
<dbReference type="SUPFAM" id="SSF53383">
    <property type="entry name" value="PLP-dependent transferases"/>
    <property type="match status" value="1"/>
</dbReference>
<evidence type="ECO:0000256" key="5">
    <source>
        <dbReference type="ARBA" id="ARBA00013220"/>
    </source>
</evidence>
<dbReference type="InterPro" id="IPR050087">
    <property type="entry name" value="AON_synthase_class-II"/>
</dbReference>
<dbReference type="InterPro" id="IPR015422">
    <property type="entry name" value="PyrdxlP-dep_Trfase_small"/>
</dbReference>
<evidence type="ECO:0000256" key="7">
    <source>
        <dbReference type="ARBA" id="ARBA00022898"/>
    </source>
</evidence>
<keyword evidence="10" id="KW-0012">Acyltransferase</keyword>
<keyword evidence="7" id="KW-0663">Pyridoxal phosphate</keyword>
<keyword evidence="8" id="KW-0746">Sphingolipid metabolism</keyword>
<evidence type="ECO:0000256" key="4">
    <source>
        <dbReference type="ARBA" id="ARBA00008392"/>
    </source>
</evidence>
<dbReference type="EC" id="2.3.1.50" evidence="5"/>
<organism evidence="12 13">
    <name type="scientific">Lecanosticta acicola</name>
    <dbReference type="NCBI Taxonomy" id="111012"/>
    <lineage>
        <taxon>Eukaryota</taxon>
        <taxon>Fungi</taxon>
        <taxon>Dikarya</taxon>
        <taxon>Ascomycota</taxon>
        <taxon>Pezizomycotina</taxon>
        <taxon>Dothideomycetes</taxon>
        <taxon>Dothideomycetidae</taxon>
        <taxon>Mycosphaerellales</taxon>
        <taxon>Mycosphaerellaceae</taxon>
        <taxon>Lecanosticta</taxon>
    </lineage>
</organism>
<comment type="pathway">
    <text evidence="3">Sphingolipid metabolism.</text>
</comment>
<evidence type="ECO:0000259" key="11">
    <source>
        <dbReference type="Pfam" id="PF00155"/>
    </source>
</evidence>
<evidence type="ECO:0000313" key="12">
    <source>
        <dbReference type="EMBL" id="CAK3821350.1"/>
    </source>
</evidence>
<dbReference type="GO" id="GO:0004758">
    <property type="term" value="F:serine C-palmitoyltransferase activity"/>
    <property type="evidence" value="ECO:0007669"/>
    <property type="project" value="TreeGrafter"/>
</dbReference>
<dbReference type="GO" id="GO:0046512">
    <property type="term" value="P:sphingosine biosynthetic process"/>
    <property type="evidence" value="ECO:0007669"/>
    <property type="project" value="TreeGrafter"/>
</dbReference>
<comment type="cofactor">
    <cofactor evidence="1">
        <name>pyridoxal 5'-phosphate</name>
        <dbReference type="ChEBI" id="CHEBI:597326"/>
    </cofactor>
</comment>
<sequence length="543" mass="59997">MDCSAPPPSTPPSAPLTLPDTLTEVTRNVLWLANATATALHRLPGSAVVVRYVRSSHQNDPVRTIIELLLALLAVRYILAPKYSPRKQGNHLPLSDEEVDELIDEWTPEPLVEEQPERMKLAQNLPVLHREAPTGPKTKLCDGRIVTNLANYNHYNFSNDPAFVDAAVATIRDYGVGPCSAPGFIGTFDVHTKLESDIAAHFGTEDTVVYSQSFSTISSVISAFCKRGDIIVADRAVNFSIRKGIQASRSIVRWYEHNDMEDLDRVLAKLVSERRPLTRRFIITEGLSENVGDMADVPRLLELKHKYKFRLVLDETWSYGILGRTGRGVTELQNVDATNIDIIVGSLAGAMASGGGFCTGYRIMVEHQRLNSPAVTFSASLPMFLATTASAVIARLQGPDGAKALQTLQERIESLRQQLDRSEWVTCVSAPGNPVLHLTFKAQHVQNRRLTRPEQEALLQECVDECLNNHSIIVTRLKSMPIMDGLHPRDAAREYQPEPTLKVSASAALSKKETEKAGTAIRHAITAVMKRTKSQYGTAPEIR</sequence>
<evidence type="ECO:0000256" key="2">
    <source>
        <dbReference type="ARBA" id="ARBA00004760"/>
    </source>
</evidence>
<dbReference type="GO" id="GO:0046513">
    <property type="term" value="P:ceramide biosynthetic process"/>
    <property type="evidence" value="ECO:0007669"/>
    <property type="project" value="TreeGrafter"/>
</dbReference>
<dbReference type="Proteomes" id="UP001296104">
    <property type="component" value="Unassembled WGS sequence"/>
</dbReference>
<keyword evidence="6 12" id="KW-0808">Transferase</keyword>
<dbReference type="Pfam" id="PF00155">
    <property type="entry name" value="Aminotran_1_2"/>
    <property type="match status" value="1"/>
</dbReference>
<dbReference type="AlphaFoldDB" id="A0AAI8YSG8"/>
<proteinExistence type="inferred from homology"/>
<evidence type="ECO:0000256" key="9">
    <source>
        <dbReference type="ARBA" id="ARBA00023098"/>
    </source>
</evidence>